<dbReference type="GO" id="GO:0061709">
    <property type="term" value="P:reticulophagy"/>
    <property type="evidence" value="ECO:0007669"/>
    <property type="project" value="TreeGrafter"/>
</dbReference>
<dbReference type="PANTHER" id="PTHR15949">
    <property type="entry name" value="TESTIS-EXPRESSED PROTEIN 264"/>
    <property type="match status" value="1"/>
</dbReference>
<dbReference type="PANTHER" id="PTHR15949:SF3">
    <property type="entry name" value="TESTIS-EXPRESSED PROTEIN 264"/>
    <property type="match status" value="1"/>
</dbReference>
<dbReference type="GO" id="GO:0005789">
    <property type="term" value="C:endoplasmic reticulum membrane"/>
    <property type="evidence" value="ECO:0007669"/>
    <property type="project" value="TreeGrafter"/>
</dbReference>
<dbReference type="GO" id="GO:0005634">
    <property type="term" value="C:nucleus"/>
    <property type="evidence" value="ECO:0007669"/>
    <property type="project" value="TreeGrafter"/>
</dbReference>
<organism evidence="2 3">
    <name type="scientific">Oryzias javanicus</name>
    <name type="common">Javanese ricefish</name>
    <name type="synonym">Aplocheilus javanicus</name>
    <dbReference type="NCBI Taxonomy" id="123683"/>
    <lineage>
        <taxon>Eukaryota</taxon>
        <taxon>Metazoa</taxon>
        <taxon>Chordata</taxon>
        <taxon>Craniata</taxon>
        <taxon>Vertebrata</taxon>
        <taxon>Euteleostomi</taxon>
        <taxon>Actinopterygii</taxon>
        <taxon>Neopterygii</taxon>
        <taxon>Teleostei</taxon>
        <taxon>Neoteleostei</taxon>
        <taxon>Acanthomorphata</taxon>
        <taxon>Ovalentaria</taxon>
        <taxon>Atherinomorphae</taxon>
        <taxon>Beloniformes</taxon>
        <taxon>Adrianichthyidae</taxon>
        <taxon>Oryziinae</taxon>
        <taxon>Oryzias</taxon>
    </lineage>
</organism>
<dbReference type="GO" id="GO:0106300">
    <property type="term" value="P:protein-DNA covalent cross-linking repair"/>
    <property type="evidence" value="ECO:0007669"/>
    <property type="project" value="TreeGrafter"/>
</dbReference>
<keyword evidence="3" id="KW-1185">Reference proteome</keyword>
<feature type="region of interest" description="Disordered" evidence="1">
    <location>
        <begin position="200"/>
        <end position="296"/>
    </location>
</feature>
<evidence type="ECO:0000313" key="2">
    <source>
        <dbReference type="EMBL" id="RVE73120.1"/>
    </source>
</evidence>
<dbReference type="GO" id="GO:0005657">
    <property type="term" value="C:replication fork"/>
    <property type="evidence" value="ECO:0007669"/>
    <property type="project" value="TreeGrafter"/>
</dbReference>
<feature type="compositionally biased region" description="Basic and acidic residues" evidence="1">
    <location>
        <begin position="272"/>
        <end position="282"/>
    </location>
</feature>
<protein>
    <recommendedName>
        <fullName evidence="4">Testis-expressed sequence 264 protein</fullName>
    </recommendedName>
</protein>
<evidence type="ECO:0000313" key="3">
    <source>
        <dbReference type="Proteomes" id="UP000283210"/>
    </source>
</evidence>
<reference evidence="2 3" key="1">
    <citation type="submission" date="2018-11" db="EMBL/GenBank/DDBJ databases">
        <authorList>
            <person name="Lopez-Roques C."/>
            <person name="Donnadieu C."/>
            <person name="Bouchez O."/>
            <person name="Klopp C."/>
            <person name="Cabau C."/>
            <person name="Zahm M."/>
        </authorList>
    </citation>
    <scope>NUCLEOTIDE SEQUENCE [LARGE SCALE GENOMIC DNA]</scope>
    <source>
        <strain evidence="2">RS831</strain>
        <tissue evidence="2">Whole body</tissue>
    </source>
</reference>
<accession>A0A3S2UKM2</accession>
<proteinExistence type="predicted"/>
<dbReference type="OrthoDB" id="2140079at2759"/>
<dbReference type="GO" id="GO:0000421">
    <property type="term" value="C:autophagosome membrane"/>
    <property type="evidence" value="ECO:0007669"/>
    <property type="project" value="TreeGrafter"/>
</dbReference>
<sequence>MMSDWFSLITAGFLSSLFIFGSYVVYSGLFTKVTVRTGCPPIKRITFAYKFTVGAYRNCGPLYWEASKLGPKLPLIGVFYSDPNKVPGKLCCYAVGCILSEAESQIDMELLRKFEAAGFSIFSFPEAVHVVTTSFPYRTYLSILLRVKKVYPLLAEYIKERKLWAHPFLEIYRDGQIQVMAPLDRQGDFYVPEFRPAERRLSEQEESYSSSDVSGAESNSEDSSESGVLLSDSRETSLAASSVRVQARGDSRGRSDRESSVAEPDREEEENEQQHGDSKRLEVPMQQWTGAGGGEE</sequence>
<feature type="compositionally biased region" description="Polar residues" evidence="1">
    <location>
        <begin position="207"/>
        <end position="218"/>
    </location>
</feature>
<name>A0A3S2UKM2_ORYJA</name>
<reference evidence="2 3" key="2">
    <citation type="submission" date="2019-01" db="EMBL/GenBank/DDBJ databases">
        <title>A chromosome length genome reference of the Java medaka (oryzias javanicus).</title>
        <authorList>
            <person name="Herpin A."/>
            <person name="Takehana Y."/>
            <person name="Naruse K."/>
            <person name="Ansai S."/>
            <person name="Kawaguchi M."/>
        </authorList>
    </citation>
    <scope>NUCLEOTIDE SEQUENCE [LARGE SCALE GENOMIC DNA]</scope>
    <source>
        <strain evidence="2">RS831</strain>
        <tissue evidence="2">Whole body</tissue>
    </source>
</reference>
<dbReference type="EMBL" id="CM012441">
    <property type="protein sequence ID" value="RVE73120.1"/>
    <property type="molecule type" value="Genomic_DNA"/>
</dbReference>
<dbReference type="AlphaFoldDB" id="A0A3S2UKM2"/>
<dbReference type="Proteomes" id="UP000283210">
    <property type="component" value="Chromosome 5"/>
</dbReference>
<dbReference type="OMA" id="YKNCGQL"/>
<evidence type="ECO:0000256" key="1">
    <source>
        <dbReference type="SAM" id="MobiDB-lite"/>
    </source>
</evidence>
<evidence type="ECO:0008006" key="4">
    <source>
        <dbReference type="Google" id="ProtNLM"/>
    </source>
</evidence>
<feature type="compositionally biased region" description="Basic and acidic residues" evidence="1">
    <location>
        <begin position="247"/>
        <end position="264"/>
    </location>
</feature>
<gene>
    <name evidence="2" type="ORF">OJAV_G00047220</name>
</gene>